<dbReference type="FunFam" id="3.40.50.150:FF:000092">
    <property type="entry name" value="Leucine carboxyl methyltransferase 1"/>
    <property type="match status" value="1"/>
</dbReference>
<evidence type="ECO:0000256" key="7">
    <source>
        <dbReference type="ARBA" id="ARBA00022691"/>
    </source>
</evidence>
<proteinExistence type="inferred from homology"/>
<dbReference type="Proteomes" id="UP001151582">
    <property type="component" value="Unassembled WGS sequence"/>
</dbReference>
<dbReference type="InterPro" id="IPR016651">
    <property type="entry name" value="LCMT1"/>
</dbReference>
<sequence length="329" mass="37247">MNVPSADSVVQATNDDATVSRCSASQAGYFHDPFVSQLVRRPARRSPVINRGTYCRLVGLQNLIRQFLDACRNQQLPSQIVSLGAGFDTTYFLLKTDQKAPNHYFEVDFAETTAKKVMSIQRKSALKTILEDGWTTGNGGTELWSYDYTVIAGDLRGFETTVVPALERRGFDRTLPTLFLSECVLIYLDPTHSDAIIRWVSQHVPTAMFTTYEPIGPHDAFGQMMVQNLEMRRIELKGLLAYPDLASQQQRYYDLGWPSAQAMDMATLYAQLPPGELQRLMRIEILDELEEFNLFGRHYCIAWAWQSRTLPLLDPLTALDPSKPTPTRP</sequence>
<evidence type="ECO:0000313" key="11">
    <source>
        <dbReference type="Proteomes" id="UP001151582"/>
    </source>
</evidence>
<dbReference type="EC" id="2.1.1.233" evidence="3 8"/>
<dbReference type="EMBL" id="JANBQB010000305">
    <property type="protein sequence ID" value="KAJ1978003.1"/>
    <property type="molecule type" value="Genomic_DNA"/>
</dbReference>
<evidence type="ECO:0000256" key="6">
    <source>
        <dbReference type="ARBA" id="ARBA00022679"/>
    </source>
</evidence>
<dbReference type="Pfam" id="PF04072">
    <property type="entry name" value="LCM"/>
    <property type="match status" value="1"/>
</dbReference>
<keyword evidence="11" id="KW-1185">Reference proteome</keyword>
<evidence type="ECO:0000256" key="1">
    <source>
        <dbReference type="ARBA" id="ARBA00000724"/>
    </source>
</evidence>
<feature type="binding site" evidence="9">
    <location>
        <begin position="154"/>
        <end position="155"/>
    </location>
    <ligand>
        <name>S-adenosyl-L-methionine</name>
        <dbReference type="ChEBI" id="CHEBI:59789"/>
    </ligand>
</feature>
<evidence type="ECO:0000256" key="2">
    <source>
        <dbReference type="ARBA" id="ARBA00010703"/>
    </source>
</evidence>
<keyword evidence="7 8" id="KW-0949">S-adenosyl-L-methionine</keyword>
<dbReference type="AlphaFoldDB" id="A0A9W8ECQ1"/>
<dbReference type="InterPro" id="IPR007213">
    <property type="entry name" value="Ppm1/Ppm2/Tcmp"/>
</dbReference>
<dbReference type="OrthoDB" id="203237at2759"/>
<dbReference type="GO" id="GO:0009966">
    <property type="term" value="P:regulation of signal transduction"/>
    <property type="evidence" value="ECO:0007669"/>
    <property type="project" value="UniProtKB-ARBA"/>
</dbReference>
<comment type="caution">
    <text evidence="10">The sequence shown here is derived from an EMBL/GenBank/DDBJ whole genome shotgun (WGS) entry which is preliminary data.</text>
</comment>
<comment type="similarity">
    <text evidence="2 8">Belongs to the methyltransferase superfamily. LCMT family.</text>
</comment>
<comment type="catalytic activity">
    <reaction evidence="1 8">
        <text>[phosphatase 2A protein]-C-terminal L-leucine + S-adenosyl-L-methionine = [phosphatase 2A protein]-C-terminal L-leucine methyl ester + S-adenosyl-L-homocysteine</text>
        <dbReference type="Rhea" id="RHEA:48544"/>
        <dbReference type="Rhea" id="RHEA-COMP:12134"/>
        <dbReference type="Rhea" id="RHEA-COMP:12135"/>
        <dbReference type="ChEBI" id="CHEBI:57856"/>
        <dbReference type="ChEBI" id="CHEBI:59789"/>
        <dbReference type="ChEBI" id="CHEBI:90516"/>
        <dbReference type="ChEBI" id="CHEBI:90517"/>
        <dbReference type="EC" id="2.1.1.233"/>
    </reaction>
</comment>
<name>A0A9W8ECQ1_9FUNG</name>
<dbReference type="PANTHER" id="PTHR13600:SF21">
    <property type="entry name" value="LEUCINE CARBOXYL METHYLTRANSFERASE 1"/>
    <property type="match status" value="1"/>
</dbReference>
<evidence type="ECO:0000256" key="4">
    <source>
        <dbReference type="ARBA" id="ARBA00017497"/>
    </source>
</evidence>
<evidence type="ECO:0000256" key="3">
    <source>
        <dbReference type="ARBA" id="ARBA00012834"/>
    </source>
</evidence>
<dbReference type="PANTHER" id="PTHR13600">
    <property type="entry name" value="LEUCINE CARBOXYL METHYLTRANSFERASE"/>
    <property type="match status" value="1"/>
</dbReference>
<evidence type="ECO:0000256" key="5">
    <source>
        <dbReference type="ARBA" id="ARBA00022603"/>
    </source>
</evidence>
<organism evidence="10 11">
    <name type="scientific">Dimargaris verticillata</name>
    <dbReference type="NCBI Taxonomy" id="2761393"/>
    <lineage>
        <taxon>Eukaryota</taxon>
        <taxon>Fungi</taxon>
        <taxon>Fungi incertae sedis</taxon>
        <taxon>Zoopagomycota</taxon>
        <taxon>Kickxellomycotina</taxon>
        <taxon>Dimargaritomycetes</taxon>
        <taxon>Dimargaritales</taxon>
        <taxon>Dimargaritaceae</taxon>
        <taxon>Dimargaris</taxon>
    </lineage>
</organism>
<accession>A0A9W8ECQ1</accession>
<comment type="function">
    <text evidence="8">Methylates the carboxyl group of the C-terminal leucine residue of protein phosphatase 2A catalytic subunits to form alpha-leucine ester residues.</text>
</comment>
<evidence type="ECO:0000256" key="8">
    <source>
        <dbReference type="PIRNR" id="PIRNR016305"/>
    </source>
</evidence>
<feature type="binding site" evidence="9">
    <location>
        <position position="182"/>
    </location>
    <ligand>
        <name>S-adenosyl-L-methionine</name>
        <dbReference type="ChEBI" id="CHEBI:59789"/>
    </ligand>
</feature>
<dbReference type="InterPro" id="IPR029063">
    <property type="entry name" value="SAM-dependent_MTases_sf"/>
</dbReference>
<evidence type="ECO:0000313" key="10">
    <source>
        <dbReference type="EMBL" id="KAJ1978003.1"/>
    </source>
</evidence>
<dbReference type="GO" id="GO:0018423">
    <property type="term" value="F:protein C-terminal leucine carboxyl O-methyltransferase activity"/>
    <property type="evidence" value="ECO:0007669"/>
    <property type="project" value="UniProtKB-EC"/>
</dbReference>
<dbReference type="SUPFAM" id="SSF53335">
    <property type="entry name" value="S-adenosyl-L-methionine-dependent methyltransferases"/>
    <property type="match status" value="1"/>
</dbReference>
<gene>
    <name evidence="10" type="primary">PPM1</name>
    <name evidence="10" type="ORF">H4R34_003367</name>
</gene>
<feature type="binding site" evidence="9">
    <location>
        <position position="84"/>
    </location>
    <ligand>
        <name>S-adenosyl-L-methionine</name>
        <dbReference type="ChEBI" id="CHEBI:59789"/>
    </ligand>
</feature>
<dbReference type="PIRSF" id="PIRSF016305">
    <property type="entry name" value="LCM_mtfrase"/>
    <property type="match status" value="1"/>
</dbReference>
<feature type="binding site" evidence="9">
    <location>
        <position position="56"/>
    </location>
    <ligand>
        <name>S-adenosyl-L-methionine</name>
        <dbReference type="ChEBI" id="CHEBI:59789"/>
    </ligand>
</feature>
<keyword evidence="5 8" id="KW-0489">Methyltransferase</keyword>
<keyword evidence="6 8" id="KW-0808">Transferase</keyword>
<evidence type="ECO:0000256" key="9">
    <source>
        <dbReference type="PIRSR" id="PIRSR016305-1"/>
    </source>
</evidence>
<dbReference type="Gene3D" id="3.40.50.150">
    <property type="entry name" value="Vaccinia Virus protein VP39"/>
    <property type="match status" value="1"/>
</dbReference>
<reference evidence="10" key="1">
    <citation type="submission" date="2022-07" db="EMBL/GenBank/DDBJ databases">
        <title>Phylogenomic reconstructions and comparative analyses of Kickxellomycotina fungi.</title>
        <authorList>
            <person name="Reynolds N.K."/>
            <person name="Stajich J.E."/>
            <person name="Barry K."/>
            <person name="Grigoriev I.V."/>
            <person name="Crous P."/>
            <person name="Smith M.E."/>
        </authorList>
    </citation>
    <scope>NUCLEOTIDE SEQUENCE</scope>
    <source>
        <strain evidence="10">RSA 567</strain>
    </source>
</reference>
<protein>
    <recommendedName>
        <fullName evidence="4 8">Leucine carboxyl methyltransferase 1</fullName>
        <ecNumber evidence="3 8">2.1.1.233</ecNumber>
    </recommendedName>
</protein>
<dbReference type="GO" id="GO:0032259">
    <property type="term" value="P:methylation"/>
    <property type="evidence" value="ECO:0007669"/>
    <property type="project" value="UniProtKB-KW"/>
</dbReference>